<evidence type="ECO:0000313" key="2">
    <source>
        <dbReference type="Proteomes" id="UP001201463"/>
    </source>
</evidence>
<comment type="caution">
    <text evidence="1">The sequence shown here is derived from an EMBL/GenBank/DDBJ whole genome shotgun (WGS) entry which is preliminary data.</text>
</comment>
<evidence type="ECO:0000313" key="1">
    <source>
        <dbReference type="EMBL" id="MCE4538979.1"/>
    </source>
</evidence>
<dbReference type="EMBL" id="JAJTWT010000007">
    <property type="protein sequence ID" value="MCE4538979.1"/>
    <property type="molecule type" value="Genomic_DNA"/>
</dbReference>
<name>A0ABS8XK81_9BURK</name>
<dbReference type="RefSeq" id="WP_233393503.1">
    <property type="nucleotide sequence ID" value="NZ_JAJTWT010000007.1"/>
</dbReference>
<proteinExistence type="predicted"/>
<organism evidence="1 2">
    <name type="scientific">Pelomonas caseinilytica</name>
    <dbReference type="NCBI Taxonomy" id="2906763"/>
    <lineage>
        <taxon>Bacteria</taxon>
        <taxon>Pseudomonadati</taxon>
        <taxon>Pseudomonadota</taxon>
        <taxon>Betaproteobacteria</taxon>
        <taxon>Burkholderiales</taxon>
        <taxon>Sphaerotilaceae</taxon>
        <taxon>Roseateles</taxon>
    </lineage>
</organism>
<accession>A0ABS8XK81</accession>
<dbReference type="Proteomes" id="UP001201463">
    <property type="component" value="Unassembled WGS sequence"/>
</dbReference>
<reference evidence="1 2" key="1">
    <citation type="submission" date="2021-12" db="EMBL/GenBank/DDBJ databases">
        <title>Genome seq of p7.</title>
        <authorList>
            <person name="Seo T."/>
        </authorList>
    </citation>
    <scope>NUCLEOTIDE SEQUENCE [LARGE SCALE GENOMIC DNA]</scope>
    <source>
        <strain evidence="1 2">P7</strain>
    </source>
</reference>
<protein>
    <recommendedName>
        <fullName evidence="3">TonB protein C-terminal</fullName>
    </recommendedName>
</protein>
<keyword evidence="2" id="KW-1185">Reference proteome</keyword>
<gene>
    <name evidence="1" type="ORF">LXT12_17140</name>
</gene>
<sequence length="346" mass="37979">MRIAVVVTFIAWVAIGFSRAAQAQIVELDRPDSQALSCLQKTGPAIRYPAQDEAIRAPGHLRLSLKFTAPDRAPEVTVLFRAASEAMLDQVRWFVRGYRLPCLPADGATVLAVQEFEFKPRVTDPITWTAPRAVVEQEARAAQDSPKALTCLRTPKTPPEFAGTSWQREIANVFVELTFTAPDSPPAVKVAYAGANASETQIDAVTEYVQQYRLPCMAPGGKPYSVQQHFQFRPYGVGARVFKDAVPLKTFLASIKGIRGMQARFDLRTMGCPFQVAWTLGKPALDNRVGQIGTPDLNRTEFLIWLAGLQMDLKERSFEELLGQTVIIDVPCGTLNLGGDATAPST</sequence>
<evidence type="ECO:0008006" key="3">
    <source>
        <dbReference type="Google" id="ProtNLM"/>
    </source>
</evidence>